<keyword evidence="2" id="KW-1185">Reference proteome</keyword>
<organism evidence="1 2">
    <name type="scientific">Aureibaculum algae</name>
    <dbReference type="NCBI Taxonomy" id="2584122"/>
    <lineage>
        <taxon>Bacteria</taxon>
        <taxon>Pseudomonadati</taxon>
        <taxon>Bacteroidota</taxon>
        <taxon>Flavobacteriia</taxon>
        <taxon>Flavobacteriales</taxon>
        <taxon>Flavobacteriaceae</taxon>
        <taxon>Aureibaculum</taxon>
    </lineage>
</organism>
<dbReference type="RefSeq" id="WP_138951857.1">
    <property type="nucleotide sequence ID" value="NZ_CP040749.1"/>
</dbReference>
<proteinExistence type="predicted"/>
<dbReference type="Proteomes" id="UP000306229">
    <property type="component" value="Chromosome"/>
</dbReference>
<protein>
    <submittedName>
        <fullName evidence="1">Uncharacterized protein</fullName>
    </submittedName>
</protein>
<evidence type="ECO:0000313" key="1">
    <source>
        <dbReference type="EMBL" id="QCX40667.1"/>
    </source>
</evidence>
<reference evidence="1 2" key="1">
    <citation type="submission" date="2019-05" db="EMBL/GenBank/DDBJ databases">
        <title>Algicella ahnfeltiae gen. nov., sp. nov., a novel marine bacterium of the family Flavobacteriaceae isolated from a red alga.</title>
        <authorList>
            <person name="Nedashkovskaya O.I."/>
            <person name="Kukhlevskiy A.D."/>
            <person name="Kim S.-G."/>
            <person name="Zhukova N.V."/>
            <person name="Mikhailov V.V."/>
        </authorList>
    </citation>
    <scope>NUCLEOTIDE SEQUENCE [LARGE SCALE GENOMIC DNA]</scope>
    <source>
        <strain evidence="1 2">10Alg115</strain>
    </source>
</reference>
<evidence type="ECO:0000313" key="2">
    <source>
        <dbReference type="Proteomes" id="UP000306229"/>
    </source>
</evidence>
<gene>
    <name evidence="1" type="ORF">FF125_20300</name>
</gene>
<dbReference type="SUPFAM" id="SSF56935">
    <property type="entry name" value="Porins"/>
    <property type="match status" value="1"/>
</dbReference>
<accession>A0A5B7U0U9</accession>
<dbReference type="OrthoDB" id="1091532at2"/>
<dbReference type="AlphaFoldDB" id="A0A5B7U0U9"/>
<dbReference type="KEGG" id="fbe:FF125_20300"/>
<name>A0A5B7U0U9_9FLAO</name>
<dbReference type="EMBL" id="CP040749">
    <property type="protein sequence ID" value="QCX40667.1"/>
    <property type="molecule type" value="Genomic_DNA"/>
</dbReference>
<sequence length="809" mass="92202">MLKNVAIFLLLTHTICYSQRIDQLGKAKPLTISGGFSANSIFYNGLANREPFTYFLNGNINANIYGLYNIPVSFAYTNQQFAFNEPSFKINRLSLHPSYKWIATHIGDVAMSFSPYTLNGHQFTGFGVDLTPNGPFKISAMYGRLIRKREYNIQEPEIEPTYKRMGYGVKTAYEKSNYSIGLTLFKAKDERNSISSFFTDDIGVAPKENLVVSIDGRVKLFKRANINVEYAKSALTNNLLAENGDNNNLLASFINENTTTTYHNAFKADFAYTVGQGAIGVGYERVDPEYQTLGAYYFNNDLENITVKLSQTLFNNKLNVNINTGLQRDDLAKQKQSQLNRIVANINLSLRASEKFTVNGSYSNFRAHTQIKNQFDYINEVRPFDNLDTLNFTQISQNANLNLNYNILQKKEKRQSINVNLSYQKTTEQQDAFLVDVLNNDSQFFNGNMAYNLTFSEKNLSITGAFNSTYNTISVNKTITLGPTLAIAKLFFDKKLRTAFSSSYNTTSTDSERQGNVVNFRVNGSYRWLENHNFTLNVIQLFRNTISQDNVNDFTATIGYNYTFSNRKKKRKKGEIIKQQVENSVTPKEQKVLKKLIRINYKGYQFEGAPSEITKQLDTLNKSENLTFVDDSVKDNLNQLFEKVKGSELETVKIYKVSVHSFIDAIDQNTSSLDKYRREITTAVRSLASNISEAHNSLEKKYVETKAELNKTLTIDDNYNSNKQAYEEAKERFVHHCYILKQLQKPEKAVLNSLPIYKGDMLTEVDDMRTKGINEDQIAAQVKMALIAYYDEEASLHATEDDIVILNME</sequence>